<dbReference type="PIRSF" id="PIRSF012524">
    <property type="entry name" value="YitL_S1"/>
    <property type="match status" value="1"/>
</dbReference>
<dbReference type="PANTHER" id="PTHR37296">
    <property type="entry name" value="CONSERVED VIRULENCE FACTOR B"/>
    <property type="match status" value="1"/>
</dbReference>
<dbReference type="RefSeq" id="WP_138239471.1">
    <property type="nucleotide sequence ID" value="NZ_VBRY01000007.1"/>
</dbReference>
<evidence type="ECO:0000313" key="3">
    <source>
        <dbReference type="EMBL" id="TLS67081.1"/>
    </source>
</evidence>
<name>A0A5R9GKN1_9PROT</name>
<reference evidence="3 4" key="1">
    <citation type="journal article" date="2019" name="Appl. Environ. Microbiol.">
        <title>Environmental Evidence and Genomic Insight of Iron-oxidizing Bacteria Preference Towards More Corrosion Resistant Stainless Steel at Higher Salinities.</title>
        <authorList>
            <person name="Garrison C.E."/>
            <person name="Price K.A."/>
            <person name="Field E.K."/>
        </authorList>
    </citation>
    <scope>NUCLEOTIDE SEQUENCE [LARGE SCALE GENOMIC DNA]</scope>
    <source>
        <strain evidence="3 4">P3</strain>
    </source>
</reference>
<sequence>MVEIGKLNKLKVVKEVDFGLYLDGGRLGEILLPIRYVPKGCVPGDEIEVFIYRDSEDRIIATTETPYVMVGEFAALKVVSVTPIGAFLDWGLPKDLLVPFPEQKPRMEPDKRYVVRAYIDENSDRIVASARLDDFLYDNSEGDFDAGEEVDLFVANKSDLGYKIIINNSHWGLLHYHEVVRPLKRGERLKGFIKQIREDGKIDLTLHKRGRDKTDDAAELVMKVLRRQGGFIPVSDKSPPDVITAQFGLSKAMYKKAVGMLYKRRIIELGDEGIRLIEQPPRPD</sequence>
<dbReference type="InterPro" id="IPR040764">
    <property type="entry name" value="CvfB_WH"/>
</dbReference>
<protein>
    <submittedName>
        <fullName evidence="3">GntR family transcriptional regulator</fullName>
    </submittedName>
</protein>
<dbReference type="Pfam" id="PF17783">
    <property type="entry name" value="WHD_CvfB"/>
    <property type="match status" value="1"/>
</dbReference>
<evidence type="ECO:0000259" key="2">
    <source>
        <dbReference type="SMART" id="SM00316"/>
    </source>
</evidence>
<evidence type="ECO:0000313" key="4">
    <source>
        <dbReference type="Proteomes" id="UP000306585"/>
    </source>
</evidence>
<dbReference type="InterPro" id="IPR012340">
    <property type="entry name" value="NA-bd_OB-fold"/>
</dbReference>
<feature type="domain" description="S1 motif" evidence="2">
    <location>
        <begin position="145"/>
        <end position="207"/>
    </location>
</feature>
<dbReference type="EMBL" id="VBRY01000007">
    <property type="protein sequence ID" value="TLS67081.1"/>
    <property type="molecule type" value="Genomic_DNA"/>
</dbReference>
<feature type="domain" description="S1 motif" evidence="2">
    <location>
        <begin position="3"/>
        <end position="64"/>
    </location>
</feature>
<dbReference type="AlphaFoldDB" id="A0A5R9GKN1"/>
<dbReference type="GO" id="GO:0003676">
    <property type="term" value="F:nucleic acid binding"/>
    <property type="evidence" value="ECO:0007669"/>
    <property type="project" value="InterPro"/>
</dbReference>
<gene>
    <name evidence="3" type="ORF">FEF65_08555</name>
</gene>
<dbReference type="InterPro" id="IPR003029">
    <property type="entry name" value="S1_domain"/>
</dbReference>
<dbReference type="InterPro" id="IPR036388">
    <property type="entry name" value="WH-like_DNA-bd_sf"/>
</dbReference>
<accession>A0A5R9GKN1</accession>
<keyword evidence="4" id="KW-1185">Reference proteome</keyword>
<comment type="similarity">
    <text evidence="1">Belongs to the CvfB family.</text>
</comment>
<dbReference type="Gene3D" id="2.40.50.140">
    <property type="entry name" value="Nucleic acid-binding proteins"/>
    <property type="match status" value="2"/>
</dbReference>
<dbReference type="InterPro" id="IPR039566">
    <property type="entry name" value="CvfB_S1_st"/>
</dbReference>
<organism evidence="3 4">
    <name type="scientific">Mariprofundus erugo</name>
    <dbReference type="NCBI Taxonomy" id="2528639"/>
    <lineage>
        <taxon>Bacteria</taxon>
        <taxon>Pseudomonadati</taxon>
        <taxon>Pseudomonadota</taxon>
        <taxon>Candidatius Mariprofundia</taxon>
        <taxon>Mariprofundales</taxon>
        <taxon>Mariprofundaceae</taxon>
        <taxon>Mariprofundus</taxon>
    </lineage>
</organism>
<dbReference type="Proteomes" id="UP000306585">
    <property type="component" value="Unassembled WGS sequence"/>
</dbReference>
<dbReference type="Pfam" id="PF13509">
    <property type="entry name" value="S1_2"/>
    <property type="match status" value="1"/>
</dbReference>
<evidence type="ECO:0000256" key="1">
    <source>
        <dbReference type="PIRNR" id="PIRNR012524"/>
    </source>
</evidence>
<proteinExistence type="inferred from homology"/>
<comment type="caution">
    <text evidence="3">The sequence shown here is derived from an EMBL/GenBank/DDBJ whole genome shotgun (WGS) entry which is preliminary data.</text>
</comment>
<dbReference type="SMART" id="SM00316">
    <property type="entry name" value="S1"/>
    <property type="match status" value="2"/>
</dbReference>
<dbReference type="PANTHER" id="PTHR37296:SF1">
    <property type="entry name" value="CONSERVED VIRULENCE FACTOR B"/>
    <property type="match status" value="1"/>
</dbReference>
<dbReference type="Gene3D" id="1.10.10.10">
    <property type="entry name" value="Winged helix-like DNA-binding domain superfamily/Winged helix DNA-binding domain"/>
    <property type="match status" value="1"/>
</dbReference>
<dbReference type="OrthoDB" id="5290193at2"/>
<dbReference type="InterPro" id="IPR014464">
    <property type="entry name" value="CvfB_fam"/>
</dbReference>